<dbReference type="RefSeq" id="WP_242020840.1">
    <property type="nucleotide sequence ID" value="NZ_CBCSDC010000028.1"/>
</dbReference>
<dbReference type="InterPro" id="IPR005238">
    <property type="entry name" value="ComB-like"/>
</dbReference>
<gene>
    <name evidence="8" type="ORF">IQ19_00080</name>
</gene>
<evidence type="ECO:0000256" key="5">
    <source>
        <dbReference type="ARBA" id="ARBA00022801"/>
    </source>
</evidence>
<dbReference type="GO" id="GO:0050532">
    <property type="term" value="F:2-phosphosulfolactate phosphatase activity"/>
    <property type="evidence" value="ECO:0007669"/>
    <property type="project" value="UniProtKB-EC"/>
</dbReference>
<dbReference type="PANTHER" id="PTHR37311">
    <property type="entry name" value="2-PHOSPHOSULFOLACTATE PHOSPHATASE-RELATED"/>
    <property type="match status" value="1"/>
</dbReference>
<evidence type="ECO:0000256" key="3">
    <source>
        <dbReference type="ARBA" id="ARBA00012953"/>
    </source>
</evidence>
<evidence type="ECO:0000256" key="4">
    <source>
        <dbReference type="ARBA" id="ARBA00021948"/>
    </source>
</evidence>
<dbReference type="GeneID" id="65401386"/>
<proteinExistence type="inferred from homology"/>
<dbReference type="SUPFAM" id="SSF142823">
    <property type="entry name" value="ComB-like"/>
    <property type="match status" value="1"/>
</dbReference>
<dbReference type="EMBL" id="VLKI01000001">
    <property type="protein sequence ID" value="TWH90637.1"/>
    <property type="molecule type" value="Genomic_DNA"/>
</dbReference>
<comment type="similarity">
    <text evidence="2">Belongs to the ComB family.</text>
</comment>
<evidence type="ECO:0000256" key="1">
    <source>
        <dbReference type="ARBA" id="ARBA00001946"/>
    </source>
</evidence>
<protein>
    <recommendedName>
        <fullName evidence="4">Probable 2-phosphosulfolactate phosphatase</fullName>
        <ecNumber evidence="3">3.1.3.71</ecNumber>
    </recommendedName>
</protein>
<reference evidence="8 9" key="1">
    <citation type="journal article" date="2015" name="Stand. Genomic Sci.">
        <title>Genomic Encyclopedia of Bacterial and Archaeal Type Strains, Phase III: the genomes of soil and plant-associated and newly described type strains.</title>
        <authorList>
            <person name="Whitman W.B."/>
            <person name="Woyke T."/>
            <person name="Klenk H.P."/>
            <person name="Zhou Y."/>
            <person name="Lilburn T.G."/>
            <person name="Beck B.J."/>
            <person name="De Vos P."/>
            <person name="Vandamme P."/>
            <person name="Eisen J.A."/>
            <person name="Garrity G."/>
            <person name="Hugenholtz P."/>
            <person name="Kyrpides N.C."/>
        </authorList>
    </citation>
    <scope>NUCLEOTIDE SEQUENCE [LARGE SCALE GENOMIC DNA]</scope>
    <source>
        <strain evidence="8 9">CGMCC 1.10115</strain>
    </source>
</reference>
<evidence type="ECO:0000256" key="6">
    <source>
        <dbReference type="ARBA" id="ARBA00022842"/>
    </source>
</evidence>
<evidence type="ECO:0000256" key="2">
    <source>
        <dbReference type="ARBA" id="ARBA00009997"/>
    </source>
</evidence>
<evidence type="ECO:0000313" key="9">
    <source>
        <dbReference type="Proteomes" id="UP000318667"/>
    </source>
</evidence>
<dbReference type="GO" id="GO:0000287">
    <property type="term" value="F:magnesium ion binding"/>
    <property type="evidence" value="ECO:0007669"/>
    <property type="project" value="InterPro"/>
</dbReference>
<comment type="catalytic activity">
    <reaction evidence="7">
        <text>(2R)-O-phospho-3-sulfolactate + H2O = (2R)-3-sulfolactate + phosphate</text>
        <dbReference type="Rhea" id="RHEA:23416"/>
        <dbReference type="ChEBI" id="CHEBI:15377"/>
        <dbReference type="ChEBI" id="CHEBI:15597"/>
        <dbReference type="ChEBI" id="CHEBI:43474"/>
        <dbReference type="ChEBI" id="CHEBI:58738"/>
        <dbReference type="EC" id="3.1.3.71"/>
    </reaction>
</comment>
<evidence type="ECO:0000256" key="7">
    <source>
        <dbReference type="ARBA" id="ARBA00033711"/>
    </source>
</evidence>
<name>A0A562K5G3_9BACI</name>
<dbReference type="AlphaFoldDB" id="A0A562K5G3"/>
<keyword evidence="6" id="KW-0460">Magnesium</keyword>
<comment type="caution">
    <text evidence="8">The sequence shown here is derived from an EMBL/GenBank/DDBJ whole genome shotgun (WGS) entry which is preliminary data.</text>
</comment>
<organism evidence="8 9">
    <name type="scientific">Cytobacillus oceanisediminis</name>
    <dbReference type="NCBI Taxonomy" id="665099"/>
    <lineage>
        <taxon>Bacteria</taxon>
        <taxon>Bacillati</taxon>
        <taxon>Bacillota</taxon>
        <taxon>Bacilli</taxon>
        <taxon>Bacillales</taxon>
        <taxon>Bacillaceae</taxon>
        <taxon>Cytobacillus</taxon>
    </lineage>
</organism>
<dbReference type="InterPro" id="IPR036702">
    <property type="entry name" value="ComB-like_sf"/>
</dbReference>
<evidence type="ECO:0000313" key="8">
    <source>
        <dbReference type="EMBL" id="TWH90637.1"/>
    </source>
</evidence>
<accession>A0A562K5G3</accession>
<dbReference type="Proteomes" id="UP000318667">
    <property type="component" value="Unassembled WGS sequence"/>
</dbReference>
<dbReference type="EC" id="3.1.3.71" evidence="3"/>
<comment type="cofactor">
    <cofactor evidence="1">
        <name>Mg(2+)</name>
        <dbReference type="ChEBI" id="CHEBI:18420"/>
    </cofactor>
</comment>
<dbReference type="PANTHER" id="PTHR37311:SF1">
    <property type="entry name" value="2-PHOSPHOSULFOLACTATE PHOSPHATASE-RELATED"/>
    <property type="match status" value="1"/>
</dbReference>
<dbReference type="GO" id="GO:0050545">
    <property type="term" value="F:sulfopyruvate decarboxylase activity"/>
    <property type="evidence" value="ECO:0007669"/>
    <property type="project" value="TreeGrafter"/>
</dbReference>
<sequence>MKTTNMRKAHVVLKKEDISQEKMRVGDKTVVVLDVLLATTTITSALADGATEVIPVMDVTEGMNVASGMDPDTCVLAGEIHARPIDGFVYPSPSHIRSVIKNKKLVLSTTNGTVALRKSEGALRVYIGCLLNNPAVAKTIRDESLAETILIVCSGNSGDLSLEDFYGAGHFLDCLVQKDEWELTDSAKAALQFYRGAQGSVYELLSESRVGQLFCENGFLEELKFAAGVGTTSIVPVLKNGIVVIHQPVSMNKGSDLFYGKSEHSQ</sequence>
<dbReference type="Gene3D" id="3.90.1560.10">
    <property type="entry name" value="ComB-like"/>
    <property type="match status" value="1"/>
</dbReference>
<keyword evidence="9" id="KW-1185">Reference proteome</keyword>
<keyword evidence="5" id="KW-0378">Hydrolase</keyword>
<dbReference type="Pfam" id="PF04029">
    <property type="entry name" value="2-ph_phosp"/>
    <property type="match status" value="1"/>
</dbReference>